<dbReference type="Gene3D" id="1.10.357.10">
    <property type="entry name" value="Tetracycline Repressor, domain 2"/>
    <property type="match status" value="1"/>
</dbReference>
<reference evidence="3" key="1">
    <citation type="journal article" date="2019" name="Int. J. Syst. Evol. Microbiol.">
        <title>The Global Catalogue of Microorganisms (GCM) 10K type strain sequencing project: providing services to taxonomists for standard genome sequencing and annotation.</title>
        <authorList>
            <consortium name="The Broad Institute Genomics Platform"/>
            <consortium name="The Broad Institute Genome Sequencing Center for Infectious Disease"/>
            <person name="Wu L."/>
            <person name="Ma J."/>
        </authorList>
    </citation>
    <scope>NUCLEOTIDE SEQUENCE [LARGE SCALE GENOMIC DNA]</scope>
    <source>
        <strain evidence="3">JCM 9933</strain>
    </source>
</reference>
<name>A0ABP3PTI1_9PROT</name>
<protein>
    <submittedName>
        <fullName evidence="2">TetR family transcriptional regulator</fullName>
    </submittedName>
</protein>
<feature type="region of interest" description="Disordered" evidence="1">
    <location>
        <begin position="1"/>
        <end position="34"/>
    </location>
</feature>
<dbReference type="EMBL" id="BAAAFZ010000011">
    <property type="protein sequence ID" value="GAA0575300.1"/>
    <property type="molecule type" value="Genomic_DNA"/>
</dbReference>
<accession>A0ABP3PTI1</accession>
<dbReference type="Proteomes" id="UP001501588">
    <property type="component" value="Unassembled WGS sequence"/>
</dbReference>
<sequence length="239" mass="25702">MPRRRATAEAAEPPAPFPNPAHAPTLPPMSESATDVDTKLVAGLWQVVARHGWDGLTMRRVSDASGVPIAELRRRCPTPMHLLALHGRVTDRQVLEGTVSDTGGDTPRERLFDVLMRRIDAMQPHRRGILRLLDDALADPFLALFLASALPRSMAWMLEAARIGTNGFGGTLRANGLVGVWLYTARAWARDATEDLGATMAALDRALDRAEQAARTIGLGPADHAAAGRLDEGVAATPT</sequence>
<comment type="caution">
    <text evidence="2">The sequence shown here is derived from an EMBL/GenBank/DDBJ whole genome shotgun (WGS) entry which is preliminary data.</text>
</comment>
<keyword evidence="3" id="KW-1185">Reference proteome</keyword>
<gene>
    <name evidence="2" type="ORF">GCM10009416_12430</name>
</gene>
<organism evidence="2 3">
    <name type="scientific">Craurococcus roseus</name>
    <dbReference type="NCBI Taxonomy" id="77585"/>
    <lineage>
        <taxon>Bacteria</taxon>
        <taxon>Pseudomonadati</taxon>
        <taxon>Pseudomonadota</taxon>
        <taxon>Alphaproteobacteria</taxon>
        <taxon>Acetobacterales</taxon>
        <taxon>Acetobacteraceae</taxon>
        <taxon>Craurococcus</taxon>
    </lineage>
</organism>
<evidence type="ECO:0000313" key="2">
    <source>
        <dbReference type="EMBL" id="GAA0575300.1"/>
    </source>
</evidence>
<evidence type="ECO:0000256" key="1">
    <source>
        <dbReference type="SAM" id="MobiDB-lite"/>
    </source>
</evidence>
<feature type="compositionally biased region" description="Pro residues" evidence="1">
    <location>
        <begin position="13"/>
        <end position="27"/>
    </location>
</feature>
<proteinExistence type="predicted"/>
<dbReference type="RefSeq" id="WP_343894317.1">
    <property type="nucleotide sequence ID" value="NZ_BAAAFZ010000011.1"/>
</dbReference>
<evidence type="ECO:0000313" key="3">
    <source>
        <dbReference type="Proteomes" id="UP001501588"/>
    </source>
</evidence>